<reference evidence="1 2" key="1">
    <citation type="journal article" date="2019" name="Commun. Biol.">
        <title>The bagworm genome reveals a unique fibroin gene that provides high tensile strength.</title>
        <authorList>
            <person name="Kono N."/>
            <person name="Nakamura H."/>
            <person name="Ohtoshi R."/>
            <person name="Tomita M."/>
            <person name="Numata K."/>
            <person name="Arakawa K."/>
        </authorList>
    </citation>
    <scope>NUCLEOTIDE SEQUENCE [LARGE SCALE GENOMIC DNA]</scope>
</reference>
<dbReference type="Proteomes" id="UP000299102">
    <property type="component" value="Unassembled WGS sequence"/>
</dbReference>
<protein>
    <submittedName>
        <fullName evidence="1">Uncharacterized protein</fullName>
    </submittedName>
</protein>
<evidence type="ECO:0000313" key="2">
    <source>
        <dbReference type="Proteomes" id="UP000299102"/>
    </source>
</evidence>
<evidence type="ECO:0000313" key="1">
    <source>
        <dbReference type="EMBL" id="GBP01311.1"/>
    </source>
</evidence>
<organism evidence="1 2">
    <name type="scientific">Eumeta variegata</name>
    <name type="common">Bagworm moth</name>
    <name type="synonym">Eumeta japonica</name>
    <dbReference type="NCBI Taxonomy" id="151549"/>
    <lineage>
        <taxon>Eukaryota</taxon>
        <taxon>Metazoa</taxon>
        <taxon>Ecdysozoa</taxon>
        <taxon>Arthropoda</taxon>
        <taxon>Hexapoda</taxon>
        <taxon>Insecta</taxon>
        <taxon>Pterygota</taxon>
        <taxon>Neoptera</taxon>
        <taxon>Endopterygota</taxon>
        <taxon>Lepidoptera</taxon>
        <taxon>Glossata</taxon>
        <taxon>Ditrysia</taxon>
        <taxon>Tineoidea</taxon>
        <taxon>Psychidae</taxon>
        <taxon>Oiketicinae</taxon>
        <taxon>Eumeta</taxon>
    </lineage>
</organism>
<dbReference type="EMBL" id="BGZK01006914">
    <property type="protein sequence ID" value="GBP01311.1"/>
    <property type="molecule type" value="Genomic_DNA"/>
</dbReference>
<sequence>MAEIHIHLSHVEFMIIEMYLFFFLVQELQCSDWKKSELTNFQIYKCGLALDTCFEGIWNNSGIISVQQILKPQFSGD</sequence>
<dbReference type="AlphaFoldDB" id="A0A4C1SJI7"/>
<accession>A0A4C1SJI7</accession>
<name>A0A4C1SJI7_EUMVA</name>
<keyword evidence="2" id="KW-1185">Reference proteome</keyword>
<comment type="caution">
    <text evidence="1">The sequence shown here is derived from an EMBL/GenBank/DDBJ whole genome shotgun (WGS) entry which is preliminary data.</text>
</comment>
<proteinExistence type="predicted"/>
<gene>
    <name evidence="1" type="ORF">EVAR_72481_1</name>
</gene>